<reference evidence="1" key="2">
    <citation type="submission" date="2017-11" db="EMBL/GenBank/DDBJ databases">
        <title>Coralsnake Venomics: Analyses of Venom Gland Transcriptomes and Proteomes of Six Brazilian Taxa.</title>
        <authorList>
            <person name="Aird S.D."/>
            <person name="Jorge da Silva N."/>
            <person name="Qiu L."/>
            <person name="Villar-Briones A."/>
            <person name="Aparecida-Saddi V."/>
            <person name="Campos-Telles M.P."/>
            <person name="Grau M."/>
            <person name="Mikheyev A.S."/>
        </authorList>
    </citation>
    <scope>NUCLEOTIDE SEQUENCE</scope>
    <source>
        <tissue evidence="1">Venom_gland</tissue>
    </source>
</reference>
<dbReference type="EMBL" id="IACN01056651">
    <property type="protein sequence ID" value="LAB53889.1"/>
    <property type="molecule type" value="Transcribed_RNA"/>
</dbReference>
<proteinExistence type="predicted"/>
<reference evidence="1" key="1">
    <citation type="submission" date="2017-07" db="EMBL/GenBank/DDBJ databases">
        <authorList>
            <person name="Mikheyev A."/>
            <person name="Grau M."/>
        </authorList>
    </citation>
    <scope>NUCLEOTIDE SEQUENCE</scope>
    <source>
        <tissue evidence="1">Venom_gland</tissue>
    </source>
</reference>
<name>A0A2D4P9E6_MICSU</name>
<evidence type="ECO:0000313" key="1">
    <source>
        <dbReference type="EMBL" id="LAB53889.1"/>
    </source>
</evidence>
<accession>A0A2D4P9E6</accession>
<dbReference type="AlphaFoldDB" id="A0A2D4P9E6"/>
<organism evidence="1">
    <name type="scientific">Micrurus surinamensis</name>
    <name type="common">Surinam coral snake</name>
    <dbReference type="NCBI Taxonomy" id="129470"/>
    <lineage>
        <taxon>Eukaryota</taxon>
        <taxon>Metazoa</taxon>
        <taxon>Chordata</taxon>
        <taxon>Craniata</taxon>
        <taxon>Vertebrata</taxon>
        <taxon>Euteleostomi</taxon>
        <taxon>Lepidosauria</taxon>
        <taxon>Squamata</taxon>
        <taxon>Bifurcata</taxon>
        <taxon>Unidentata</taxon>
        <taxon>Episquamata</taxon>
        <taxon>Toxicofera</taxon>
        <taxon>Serpentes</taxon>
        <taxon>Colubroidea</taxon>
        <taxon>Elapidae</taxon>
        <taxon>Elapinae</taxon>
        <taxon>Micrurus</taxon>
    </lineage>
</organism>
<sequence length="115" mass="13617">MDYSWVIFKAIVKEYKEQNPDQFHGSVYELAQKEILKKEEEWKKEEQESKETILTIQTVAKQENVVEEEAILNTQATLDVLNVIKTRKGVRKLFAIKGGRKRVLKRKQNARRKKK</sequence>
<protein>
    <submittedName>
        <fullName evidence="1">Uncharacterized protein</fullName>
    </submittedName>
</protein>